<comment type="caution">
    <text evidence="1">The sequence shown here is derived from an EMBL/GenBank/DDBJ whole genome shotgun (WGS) entry which is preliminary data.</text>
</comment>
<dbReference type="AlphaFoldDB" id="A0A8H4KMS5"/>
<gene>
    <name evidence="1" type="ORF">F53441_3300</name>
</gene>
<name>A0A8H4KMS5_9HYPO</name>
<keyword evidence="2" id="KW-1185">Reference proteome</keyword>
<dbReference type="EMBL" id="JAADJG010000132">
    <property type="protein sequence ID" value="KAF4454165.1"/>
    <property type="molecule type" value="Genomic_DNA"/>
</dbReference>
<dbReference type="OrthoDB" id="4356994at2759"/>
<evidence type="ECO:0000313" key="2">
    <source>
        <dbReference type="Proteomes" id="UP000605986"/>
    </source>
</evidence>
<evidence type="ECO:0000313" key="1">
    <source>
        <dbReference type="EMBL" id="KAF4454165.1"/>
    </source>
</evidence>
<proteinExistence type="predicted"/>
<dbReference type="GO" id="GO:0003677">
    <property type="term" value="F:DNA binding"/>
    <property type="evidence" value="ECO:0007669"/>
    <property type="project" value="UniProtKB-KW"/>
</dbReference>
<dbReference type="Proteomes" id="UP000605986">
    <property type="component" value="Unassembled WGS sequence"/>
</dbReference>
<accession>A0A8H4KMS5</accession>
<reference evidence="1" key="1">
    <citation type="submission" date="2020-01" db="EMBL/GenBank/DDBJ databases">
        <title>Identification and distribution of gene clusters putatively required for synthesis of sphingolipid metabolism inhibitors in phylogenetically diverse species of the filamentous fungus Fusarium.</title>
        <authorList>
            <person name="Kim H.-S."/>
            <person name="Busman M."/>
            <person name="Brown D.W."/>
            <person name="Divon H."/>
            <person name="Uhlig S."/>
            <person name="Proctor R.H."/>
        </authorList>
    </citation>
    <scope>NUCLEOTIDE SEQUENCE</scope>
    <source>
        <strain evidence="1">NRRL 53441</strain>
    </source>
</reference>
<keyword evidence="1" id="KW-0238">DNA-binding</keyword>
<sequence>MPFISEMGTSPCPEVSSYAGCVLMVELALRYLNHGQGRGTAGFWDGYCALVKNTDELFGMLKQHLNGKSIREDPVAFTLYLNLRATEIFLHESAIARSSEQDLPPLMTVESQRRATAAAFQISRAVRLKLPSPWKVDSEIIMLQAIFIAWPLTMALKAFHRELVNGVSQVSVNGIMTSSRLLLAALGHIEEPGGHWHQSVANVEARLRELDEKTGFNSSAL</sequence>
<protein>
    <submittedName>
        <fullName evidence="1">Putative Zn2Cys6 DNA-binding transcription factor</fullName>
    </submittedName>
</protein>
<organism evidence="1 2">
    <name type="scientific">Fusarium austroafricanum</name>
    <dbReference type="NCBI Taxonomy" id="2364996"/>
    <lineage>
        <taxon>Eukaryota</taxon>
        <taxon>Fungi</taxon>
        <taxon>Dikarya</taxon>
        <taxon>Ascomycota</taxon>
        <taxon>Pezizomycotina</taxon>
        <taxon>Sordariomycetes</taxon>
        <taxon>Hypocreomycetidae</taxon>
        <taxon>Hypocreales</taxon>
        <taxon>Nectriaceae</taxon>
        <taxon>Fusarium</taxon>
        <taxon>Fusarium concolor species complex</taxon>
    </lineage>
</organism>